<evidence type="ECO:0000313" key="2">
    <source>
        <dbReference type="Proteomes" id="UP000006729"/>
    </source>
</evidence>
<keyword evidence="2" id="KW-1185">Reference proteome</keyword>
<proteinExistence type="predicted"/>
<accession>A0ACC0SA91</accession>
<evidence type="ECO:0000313" key="1">
    <source>
        <dbReference type="EMBL" id="KAI9385998.1"/>
    </source>
</evidence>
<dbReference type="Proteomes" id="UP000006729">
    <property type="component" value="Chromosome 11"/>
</dbReference>
<comment type="caution">
    <text evidence="1">The sequence shown here is derived from an EMBL/GenBank/DDBJ whole genome shotgun (WGS) entry which is preliminary data.</text>
</comment>
<reference evidence="1 2" key="1">
    <citation type="journal article" date="2006" name="Science">
        <title>The genome of black cottonwood, Populus trichocarpa (Torr. &amp; Gray).</title>
        <authorList>
            <person name="Tuskan G.A."/>
            <person name="Difazio S."/>
            <person name="Jansson S."/>
            <person name="Bohlmann J."/>
            <person name="Grigoriev I."/>
            <person name="Hellsten U."/>
            <person name="Putnam N."/>
            <person name="Ralph S."/>
            <person name="Rombauts S."/>
            <person name="Salamov A."/>
            <person name="Schein J."/>
            <person name="Sterck L."/>
            <person name="Aerts A."/>
            <person name="Bhalerao R.R."/>
            <person name="Bhalerao R.P."/>
            <person name="Blaudez D."/>
            <person name="Boerjan W."/>
            <person name="Brun A."/>
            <person name="Brunner A."/>
            <person name="Busov V."/>
            <person name="Campbell M."/>
            <person name="Carlson J."/>
            <person name="Chalot M."/>
            <person name="Chapman J."/>
            <person name="Chen G.L."/>
            <person name="Cooper D."/>
            <person name="Coutinho P.M."/>
            <person name="Couturier J."/>
            <person name="Covert S."/>
            <person name="Cronk Q."/>
            <person name="Cunningham R."/>
            <person name="Davis J."/>
            <person name="Degroeve S."/>
            <person name="Dejardin A."/>
            <person name="Depamphilis C."/>
            <person name="Detter J."/>
            <person name="Dirks B."/>
            <person name="Dubchak I."/>
            <person name="Duplessis S."/>
            <person name="Ehlting J."/>
            <person name="Ellis B."/>
            <person name="Gendler K."/>
            <person name="Goodstein D."/>
            <person name="Gribskov M."/>
            <person name="Grimwood J."/>
            <person name="Groover A."/>
            <person name="Gunter L."/>
            <person name="Hamberger B."/>
            <person name="Heinze B."/>
            <person name="Helariutta Y."/>
            <person name="Henrissat B."/>
            <person name="Holligan D."/>
            <person name="Holt R."/>
            <person name="Huang W."/>
            <person name="Islam-Faridi N."/>
            <person name="Jones S."/>
            <person name="Jones-Rhoades M."/>
            <person name="Jorgensen R."/>
            <person name="Joshi C."/>
            <person name="Kangasjarvi J."/>
            <person name="Karlsson J."/>
            <person name="Kelleher C."/>
            <person name="Kirkpatrick R."/>
            <person name="Kirst M."/>
            <person name="Kohler A."/>
            <person name="Kalluri U."/>
            <person name="Larimer F."/>
            <person name="Leebens-Mack J."/>
            <person name="Leple J.C."/>
            <person name="Locascio P."/>
            <person name="Lou Y."/>
            <person name="Lucas S."/>
            <person name="Martin F."/>
            <person name="Montanini B."/>
            <person name="Napoli C."/>
            <person name="Nelson D.R."/>
            <person name="Nelson C."/>
            <person name="Nieminen K."/>
            <person name="Nilsson O."/>
            <person name="Pereda V."/>
            <person name="Peter G."/>
            <person name="Philippe R."/>
            <person name="Pilate G."/>
            <person name="Poliakov A."/>
            <person name="Razumovskaya J."/>
            <person name="Richardson P."/>
            <person name="Rinaldi C."/>
            <person name="Ritland K."/>
            <person name="Rouze P."/>
            <person name="Ryaboy D."/>
            <person name="Schmutz J."/>
            <person name="Schrader J."/>
            <person name="Segerman B."/>
            <person name="Shin H."/>
            <person name="Siddiqui A."/>
            <person name="Sterky F."/>
            <person name="Terry A."/>
            <person name="Tsai C.J."/>
            <person name="Uberbacher E."/>
            <person name="Unneberg P."/>
            <person name="Vahala J."/>
            <person name="Wall K."/>
            <person name="Wessler S."/>
            <person name="Yang G."/>
            <person name="Yin T."/>
            <person name="Douglas C."/>
            <person name="Marra M."/>
            <person name="Sandberg G."/>
            <person name="Van de Peer Y."/>
            <person name="Rokhsar D."/>
        </authorList>
    </citation>
    <scope>NUCLEOTIDE SEQUENCE [LARGE SCALE GENOMIC DNA]</scope>
    <source>
        <strain evidence="2">cv. Nisqually</strain>
    </source>
</reference>
<sequence length="31" mass="3687">MQKKSVSKSLEDPKKVYEFVLERRKSKFGVD</sequence>
<gene>
    <name evidence="1" type="ORF">POPTR_011G140600v4</name>
</gene>
<organism evidence="1 2">
    <name type="scientific">Populus trichocarpa</name>
    <name type="common">Western balsam poplar</name>
    <name type="synonym">Populus balsamifera subsp. trichocarpa</name>
    <dbReference type="NCBI Taxonomy" id="3694"/>
    <lineage>
        <taxon>Eukaryota</taxon>
        <taxon>Viridiplantae</taxon>
        <taxon>Streptophyta</taxon>
        <taxon>Embryophyta</taxon>
        <taxon>Tracheophyta</taxon>
        <taxon>Spermatophyta</taxon>
        <taxon>Magnoliopsida</taxon>
        <taxon>eudicotyledons</taxon>
        <taxon>Gunneridae</taxon>
        <taxon>Pentapetalae</taxon>
        <taxon>rosids</taxon>
        <taxon>fabids</taxon>
        <taxon>Malpighiales</taxon>
        <taxon>Salicaceae</taxon>
        <taxon>Saliceae</taxon>
        <taxon>Populus</taxon>
    </lineage>
</organism>
<protein>
    <submittedName>
        <fullName evidence="1">Uncharacterized protein</fullName>
    </submittedName>
</protein>
<dbReference type="EMBL" id="CM009300">
    <property type="protein sequence ID" value="KAI9385998.1"/>
    <property type="molecule type" value="Genomic_DNA"/>
</dbReference>
<name>A0ACC0SA91_POPTR</name>